<sequence>MELQEASYQVSSHVKTQPSKERRNHALEPSQWWDRLSMDQKLGVYQLNKFGYDLAFIRNTPQGPLAIVRRDGDYATVDHTGDVDLQPEIVIRD</sequence>
<feature type="compositionally biased region" description="Polar residues" evidence="1">
    <location>
        <begin position="1"/>
        <end position="17"/>
    </location>
</feature>
<accession>A0A432ZAQ9</accession>
<evidence type="ECO:0000256" key="1">
    <source>
        <dbReference type="SAM" id="MobiDB-lite"/>
    </source>
</evidence>
<proteinExistence type="predicted"/>
<reference evidence="3" key="1">
    <citation type="journal article" date="2018" name="Front. Microbiol.">
        <title>Genome-Based Analysis Reveals the Taxonomy and Diversity of the Family Idiomarinaceae.</title>
        <authorList>
            <person name="Liu Y."/>
            <person name="Lai Q."/>
            <person name="Shao Z."/>
        </authorList>
    </citation>
    <scope>NUCLEOTIDE SEQUENCE [LARGE SCALE GENOMIC DNA]</scope>
    <source>
        <strain evidence="3">c121</strain>
    </source>
</reference>
<dbReference type="RefSeq" id="WP_051206988.1">
    <property type="nucleotide sequence ID" value="NZ_JAHVIQ010000001.1"/>
</dbReference>
<organism evidence="2 3">
    <name type="scientific">Pseudidiomarina sediminum</name>
    <dbReference type="NCBI Taxonomy" id="431675"/>
    <lineage>
        <taxon>Bacteria</taxon>
        <taxon>Pseudomonadati</taxon>
        <taxon>Pseudomonadota</taxon>
        <taxon>Gammaproteobacteria</taxon>
        <taxon>Alteromonadales</taxon>
        <taxon>Idiomarinaceae</taxon>
        <taxon>Pseudidiomarina</taxon>
    </lineage>
</organism>
<protein>
    <submittedName>
        <fullName evidence="2">Uncharacterized protein</fullName>
    </submittedName>
</protein>
<name>A0A432ZAQ9_9GAMM</name>
<evidence type="ECO:0000313" key="3">
    <source>
        <dbReference type="Proteomes" id="UP000287022"/>
    </source>
</evidence>
<dbReference type="Proteomes" id="UP000287022">
    <property type="component" value="Unassembled WGS sequence"/>
</dbReference>
<comment type="caution">
    <text evidence="2">The sequence shown here is derived from an EMBL/GenBank/DDBJ whole genome shotgun (WGS) entry which is preliminary data.</text>
</comment>
<dbReference type="AlphaFoldDB" id="A0A432ZAQ9"/>
<keyword evidence="3" id="KW-1185">Reference proteome</keyword>
<gene>
    <name evidence="2" type="ORF">CWI80_06590</name>
</gene>
<feature type="region of interest" description="Disordered" evidence="1">
    <location>
        <begin position="1"/>
        <end position="27"/>
    </location>
</feature>
<evidence type="ECO:0000313" key="2">
    <source>
        <dbReference type="EMBL" id="RUO74990.1"/>
    </source>
</evidence>
<dbReference type="EMBL" id="PIQE01000001">
    <property type="protein sequence ID" value="RUO74990.1"/>
    <property type="molecule type" value="Genomic_DNA"/>
</dbReference>